<dbReference type="InterPro" id="IPR001214">
    <property type="entry name" value="SET_dom"/>
</dbReference>
<dbReference type="Gene3D" id="2.170.270.10">
    <property type="entry name" value="SET domain"/>
    <property type="match status" value="1"/>
</dbReference>
<dbReference type="AlphaFoldDB" id="A0A2M7QCY8"/>
<comment type="caution">
    <text evidence="2">The sequence shown here is derived from an EMBL/GenBank/DDBJ whole genome shotgun (WGS) entry which is preliminary data.</text>
</comment>
<protein>
    <recommendedName>
        <fullName evidence="1">SET domain-containing protein</fullName>
    </recommendedName>
</protein>
<organism evidence="2 3">
    <name type="scientific">Candidatus Roizmanbacteria bacterium CG_4_10_14_0_8_um_filter_39_9</name>
    <dbReference type="NCBI Taxonomy" id="1974829"/>
    <lineage>
        <taxon>Bacteria</taxon>
        <taxon>Candidatus Roizmaniibacteriota</taxon>
    </lineage>
</organism>
<dbReference type="EMBL" id="PFLF01000053">
    <property type="protein sequence ID" value="PIY69086.1"/>
    <property type="molecule type" value="Genomic_DNA"/>
</dbReference>
<dbReference type="Proteomes" id="UP000230108">
    <property type="component" value="Unassembled WGS sequence"/>
</dbReference>
<dbReference type="Pfam" id="PF00856">
    <property type="entry name" value="SET"/>
    <property type="match status" value="1"/>
</dbReference>
<sequence>MNIPIYIGTSEKLNNIRCIKAARDIKEGELIESCPIILLAFSELDYHDKTVLSHYSYNWNDTHDAFVLGYCVLTNHSYEPNTKFVRNFKTKKMEYFAI</sequence>
<dbReference type="InterPro" id="IPR046341">
    <property type="entry name" value="SET_dom_sf"/>
</dbReference>
<evidence type="ECO:0000313" key="2">
    <source>
        <dbReference type="EMBL" id="PIY69086.1"/>
    </source>
</evidence>
<feature type="domain" description="SET" evidence="1">
    <location>
        <begin position="17"/>
        <end position="98"/>
    </location>
</feature>
<dbReference type="GO" id="GO:0062122">
    <property type="term" value="F:histone H3K37 methyltransferase activity"/>
    <property type="evidence" value="ECO:0007669"/>
    <property type="project" value="InterPro"/>
</dbReference>
<reference evidence="3" key="1">
    <citation type="submission" date="2017-09" db="EMBL/GenBank/DDBJ databases">
        <title>Depth-based differentiation of microbial function through sediment-hosted aquifers and enrichment of novel symbionts in the deep terrestrial subsurface.</title>
        <authorList>
            <person name="Probst A.J."/>
            <person name="Ladd B."/>
            <person name="Jarett J.K."/>
            <person name="Geller-Mcgrath D.E."/>
            <person name="Sieber C.M.K."/>
            <person name="Emerson J.B."/>
            <person name="Anantharaman K."/>
            <person name="Thomas B.C."/>
            <person name="Malmstrom R."/>
            <person name="Stieglmeier M."/>
            <person name="Klingl A."/>
            <person name="Woyke T."/>
            <person name="Ryan C.M."/>
            <person name="Banfield J.F."/>
        </authorList>
    </citation>
    <scope>NUCLEOTIDE SEQUENCE [LARGE SCALE GENOMIC DNA]</scope>
</reference>
<dbReference type="SUPFAM" id="SSF82199">
    <property type="entry name" value="SET domain"/>
    <property type="match status" value="1"/>
</dbReference>
<gene>
    <name evidence="2" type="ORF">COY90_02455</name>
</gene>
<dbReference type="InterPro" id="IPR009207">
    <property type="entry name" value="SET7_MeTrfase"/>
</dbReference>
<feature type="non-terminal residue" evidence="2">
    <location>
        <position position="98"/>
    </location>
</feature>
<evidence type="ECO:0000259" key="1">
    <source>
        <dbReference type="Pfam" id="PF00856"/>
    </source>
</evidence>
<name>A0A2M7QCY8_9BACT</name>
<proteinExistence type="predicted"/>
<dbReference type="PIRSF" id="PIRSF022536">
    <property type="entry name" value="A612L_SET"/>
    <property type="match status" value="1"/>
</dbReference>
<accession>A0A2M7QCY8</accession>
<evidence type="ECO:0000313" key="3">
    <source>
        <dbReference type="Proteomes" id="UP000230108"/>
    </source>
</evidence>